<dbReference type="Pfam" id="PF04117">
    <property type="entry name" value="Mpv17_PMP22"/>
    <property type="match status" value="1"/>
</dbReference>
<evidence type="ECO:0000313" key="9">
    <source>
        <dbReference type="Proteomes" id="UP000288716"/>
    </source>
</evidence>
<dbReference type="VEuPathDB" id="VectorBase:LDEU003562"/>
<comment type="similarity">
    <text evidence="2 7">Belongs to the peroxisomal membrane protein PXMP2/4 family.</text>
</comment>
<keyword evidence="5 7" id="KW-0472">Membrane</keyword>
<dbReference type="GO" id="GO:1901858">
    <property type="term" value="P:regulation of mitochondrial DNA metabolic process"/>
    <property type="evidence" value="ECO:0007669"/>
    <property type="project" value="TreeGrafter"/>
</dbReference>
<evidence type="ECO:0000313" key="8">
    <source>
        <dbReference type="EMBL" id="RWS28478.1"/>
    </source>
</evidence>
<dbReference type="EMBL" id="NCKV01001353">
    <property type="protein sequence ID" value="RWS28478.1"/>
    <property type="molecule type" value="Genomic_DNA"/>
</dbReference>
<dbReference type="GO" id="GO:0015267">
    <property type="term" value="F:channel activity"/>
    <property type="evidence" value="ECO:0007669"/>
    <property type="project" value="TreeGrafter"/>
</dbReference>
<evidence type="ECO:0000256" key="3">
    <source>
        <dbReference type="ARBA" id="ARBA00022692"/>
    </source>
</evidence>
<accession>A0A443SLR1</accession>
<dbReference type="PANTHER" id="PTHR11266:SF17">
    <property type="entry name" value="PROTEIN MPV17"/>
    <property type="match status" value="1"/>
</dbReference>
<name>A0A443SLR1_9ACAR</name>
<keyword evidence="4 7" id="KW-1133">Transmembrane helix</keyword>
<dbReference type="OrthoDB" id="430207at2759"/>
<sequence>MVTIGDTVAQRVIEKKKKQDYKRTARFAVFNFFVVGPAFRTWYYTLERLIRRTNKWAPLKRVLIDQTMFAPFFIAVSILILELMKGNNRTIALYNLRQIYPDILANNYKIWPFAQLINFYLVPSNKRFITYSLIFLIFFINIECISLA</sequence>
<evidence type="ECO:0000256" key="7">
    <source>
        <dbReference type="RuleBase" id="RU363053"/>
    </source>
</evidence>
<feature type="transmembrane region" description="Helical" evidence="7">
    <location>
        <begin position="25"/>
        <end position="43"/>
    </location>
</feature>
<protein>
    <recommendedName>
        <fullName evidence="6">Mitochondrial inner membrane protein Mpv17</fullName>
    </recommendedName>
</protein>
<dbReference type="STRING" id="299467.A0A443SLR1"/>
<keyword evidence="9" id="KW-1185">Reference proteome</keyword>
<keyword evidence="3 7" id="KW-0812">Transmembrane</keyword>
<organism evidence="8 9">
    <name type="scientific">Leptotrombidium deliense</name>
    <dbReference type="NCBI Taxonomy" id="299467"/>
    <lineage>
        <taxon>Eukaryota</taxon>
        <taxon>Metazoa</taxon>
        <taxon>Ecdysozoa</taxon>
        <taxon>Arthropoda</taxon>
        <taxon>Chelicerata</taxon>
        <taxon>Arachnida</taxon>
        <taxon>Acari</taxon>
        <taxon>Acariformes</taxon>
        <taxon>Trombidiformes</taxon>
        <taxon>Prostigmata</taxon>
        <taxon>Anystina</taxon>
        <taxon>Parasitengona</taxon>
        <taxon>Trombiculoidea</taxon>
        <taxon>Trombiculidae</taxon>
        <taxon>Leptotrombidium</taxon>
    </lineage>
</organism>
<feature type="transmembrane region" description="Helical" evidence="7">
    <location>
        <begin position="128"/>
        <end position="147"/>
    </location>
</feature>
<gene>
    <name evidence="8" type="ORF">B4U80_07153</name>
</gene>
<comment type="caution">
    <text evidence="8">The sequence shown here is derived from an EMBL/GenBank/DDBJ whole genome shotgun (WGS) entry which is preliminary data.</text>
</comment>
<dbReference type="GO" id="GO:0005739">
    <property type="term" value="C:mitochondrion"/>
    <property type="evidence" value="ECO:0007669"/>
    <property type="project" value="TreeGrafter"/>
</dbReference>
<dbReference type="GO" id="GO:0016020">
    <property type="term" value="C:membrane"/>
    <property type="evidence" value="ECO:0007669"/>
    <property type="project" value="UniProtKB-SubCell"/>
</dbReference>
<evidence type="ECO:0000256" key="5">
    <source>
        <dbReference type="ARBA" id="ARBA00023136"/>
    </source>
</evidence>
<reference evidence="8 9" key="1">
    <citation type="journal article" date="2018" name="Gigascience">
        <title>Genomes of trombidid mites reveal novel predicted allergens and laterally-transferred genes associated with secondary metabolism.</title>
        <authorList>
            <person name="Dong X."/>
            <person name="Chaisiri K."/>
            <person name="Xia D."/>
            <person name="Armstrong S.D."/>
            <person name="Fang Y."/>
            <person name="Donnelly M.J."/>
            <person name="Kadowaki T."/>
            <person name="McGarry J.W."/>
            <person name="Darby A.C."/>
            <person name="Makepeace B.L."/>
        </authorList>
    </citation>
    <scope>NUCLEOTIDE SEQUENCE [LARGE SCALE GENOMIC DNA]</scope>
    <source>
        <strain evidence="8">UoL-UT</strain>
    </source>
</reference>
<dbReference type="InterPro" id="IPR007248">
    <property type="entry name" value="Mpv17_PMP22"/>
</dbReference>
<dbReference type="AlphaFoldDB" id="A0A443SLR1"/>
<dbReference type="Proteomes" id="UP000288716">
    <property type="component" value="Unassembled WGS sequence"/>
</dbReference>
<dbReference type="PANTHER" id="PTHR11266">
    <property type="entry name" value="PEROXISOMAL MEMBRANE PROTEIN 2, PXMP2 MPV17"/>
    <property type="match status" value="1"/>
</dbReference>
<proteinExistence type="inferred from homology"/>
<feature type="transmembrane region" description="Helical" evidence="7">
    <location>
        <begin position="63"/>
        <end position="83"/>
    </location>
</feature>
<comment type="subcellular location">
    <subcellularLocation>
        <location evidence="1">Membrane</location>
        <topology evidence="1">Multi-pass membrane protein</topology>
    </subcellularLocation>
</comment>
<evidence type="ECO:0000256" key="6">
    <source>
        <dbReference type="ARBA" id="ARBA00049743"/>
    </source>
</evidence>
<evidence type="ECO:0000256" key="4">
    <source>
        <dbReference type="ARBA" id="ARBA00022989"/>
    </source>
</evidence>
<evidence type="ECO:0000256" key="1">
    <source>
        <dbReference type="ARBA" id="ARBA00004141"/>
    </source>
</evidence>
<evidence type="ECO:0000256" key="2">
    <source>
        <dbReference type="ARBA" id="ARBA00006824"/>
    </source>
</evidence>